<proteinExistence type="predicted"/>
<name>A0A8E2F1Z5_9PEZI</name>
<accession>A0A8E2F1Z5</accession>
<dbReference type="EMBL" id="KV749542">
    <property type="protein sequence ID" value="OCL08994.1"/>
    <property type="molecule type" value="Genomic_DNA"/>
</dbReference>
<organism evidence="1 2">
    <name type="scientific">Glonium stellatum</name>
    <dbReference type="NCBI Taxonomy" id="574774"/>
    <lineage>
        <taxon>Eukaryota</taxon>
        <taxon>Fungi</taxon>
        <taxon>Dikarya</taxon>
        <taxon>Ascomycota</taxon>
        <taxon>Pezizomycotina</taxon>
        <taxon>Dothideomycetes</taxon>
        <taxon>Pleosporomycetidae</taxon>
        <taxon>Gloniales</taxon>
        <taxon>Gloniaceae</taxon>
        <taxon>Glonium</taxon>
    </lineage>
</organism>
<dbReference type="AlphaFoldDB" id="A0A8E2F1Z5"/>
<gene>
    <name evidence="1" type="ORF">AOQ84DRAFT_354224</name>
</gene>
<sequence length="119" mass="12975">MPRRSPHSRPTTSYILSALYTPTKQASPTSSPISCNPTYSYKSFKTPKPPKPSKIATPLPFITTIYINHQASHYLICQSREPNVVATAVPAFFSPPIPAPVDSLHSIADVIVDLPDVNS</sequence>
<keyword evidence="2" id="KW-1185">Reference proteome</keyword>
<evidence type="ECO:0000313" key="2">
    <source>
        <dbReference type="Proteomes" id="UP000250140"/>
    </source>
</evidence>
<reference evidence="1 2" key="1">
    <citation type="journal article" date="2016" name="Nat. Commun.">
        <title>Ectomycorrhizal ecology is imprinted in the genome of the dominant symbiotic fungus Cenococcum geophilum.</title>
        <authorList>
            <consortium name="DOE Joint Genome Institute"/>
            <person name="Peter M."/>
            <person name="Kohler A."/>
            <person name="Ohm R.A."/>
            <person name="Kuo A."/>
            <person name="Krutzmann J."/>
            <person name="Morin E."/>
            <person name="Arend M."/>
            <person name="Barry K.W."/>
            <person name="Binder M."/>
            <person name="Choi C."/>
            <person name="Clum A."/>
            <person name="Copeland A."/>
            <person name="Grisel N."/>
            <person name="Haridas S."/>
            <person name="Kipfer T."/>
            <person name="LaButti K."/>
            <person name="Lindquist E."/>
            <person name="Lipzen A."/>
            <person name="Maire R."/>
            <person name="Meier B."/>
            <person name="Mihaltcheva S."/>
            <person name="Molinier V."/>
            <person name="Murat C."/>
            <person name="Poggeler S."/>
            <person name="Quandt C.A."/>
            <person name="Sperisen C."/>
            <person name="Tritt A."/>
            <person name="Tisserant E."/>
            <person name="Crous P.W."/>
            <person name="Henrissat B."/>
            <person name="Nehls U."/>
            <person name="Egli S."/>
            <person name="Spatafora J.W."/>
            <person name="Grigoriev I.V."/>
            <person name="Martin F.M."/>
        </authorList>
    </citation>
    <scope>NUCLEOTIDE SEQUENCE [LARGE SCALE GENOMIC DNA]</scope>
    <source>
        <strain evidence="1 2">CBS 207.34</strain>
    </source>
</reference>
<evidence type="ECO:0000313" key="1">
    <source>
        <dbReference type="EMBL" id="OCL08994.1"/>
    </source>
</evidence>
<protein>
    <submittedName>
        <fullName evidence="1">Uncharacterized protein</fullName>
    </submittedName>
</protein>
<dbReference type="Proteomes" id="UP000250140">
    <property type="component" value="Unassembled WGS sequence"/>
</dbReference>